<keyword evidence="4 8" id="KW-1133">Transmembrane helix</keyword>
<keyword evidence="7" id="KW-0325">Glycoprotein</keyword>
<evidence type="ECO:0000256" key="8">
    <source>
        <dbReference type="SAM" id="Phobius"/>
    </source>
</evidence>
<keyword evidence="3 8" id="KW-0812">Transmembrane</keyword>
<protein>
    <recommendedName>
        <fullName evidence="11">Ionotropic receptor</fullName>
    </recommendedName>
</protein>
<keyword evidence="10" id="KW-1185">Reference proteome</keyword>
<organism evidence="9 10">
    <name type="scientific">Polypedilum vanderplanki</name>
    <name type="common">Sleeping chironomid midge</name>
    <dbReference type="NCBI Taxonomy" id="319348"/>
    <lineage>
        <taxon>Eukaryota</taxon>
        <taxon>Metazoa</taxon>
        <taxon>Ecdysozoa</taxon>
        <taxon>Arthropoda</taxon>
        <taxon>Hexapoda</taxon>
        <taxon>Insecta</taxon>
        <taxon>Pterygota</taxon>
        <taxon>Neoptera</taxon>
        <taxon>Endopterygota</taxon>
        <taxon>Diptera</taxon>
        <taxon>Nematocera</taxon>
        <taxon>Chironomoidea</taxon>
        <taxon>Chironomidae</taxon>
        <taxon>Chironominae</taxon>
        <taxon>Polypedilum</taxon>
        <taxon>Polypedilum</taxon>
    </lineage>
</organism>
<keyword evidence="6" id="KW-0675">Receptor</keyword>
<dbReference type="OrthoDB" id="6614738at2759"/>
<dbReference type="AlphaFoldDB" id="A0A9J6BM87"/>
<dbReference type="PANTHER" id="PTHR42643:SF30">
    <property type="entry name" value="IONOTROPIC RECEPTOR 40A-RELATED"/>
    <property type="match status" value="1"/>
</dbReference>
<evidence type="ECO:0000256" key="7">
    <source>
        <dbReference type="ARBA" id="ARBA00023180"/>
    </source>
</evidence>
<feature type="transmembrane region" description="Helical" evidence="8">
    <location>
        <begin position="343"/>
        <end position="361"/>
    </location>
</feature>
<keyword evidence="2" id="KW-1003">Cell membrane</keyword>
<evidence type="ECO:0000256" key="5">
    <source>
        <dbReference type="ARBA" id="ARBA00023136"/>
    </source>
</evidence>
<dbReference type="EMBL" id="JADBJN010000003">
    <property type="protein sequence ID" value="KAG5670882.1"/>
    <property type="molecule type" value="Genomic_DNA"/>
</dbReference>
<evidence type="ECO:0000256" key="3">
    <source>
        <dbReference type="ARBA" id="ARBA00022692"/>
    </source>
</evidence>
<dbReference type="Gene3D" id="1.10.287.70">
    <property type="match status" value="1"/>
</dbReference>
<evidence type="ECO:0000256" key="6">
    <source>
        <dbReference type="ARBA" id="ARBA00023170"/>
    </source>
</evidence>
<name>A0A9J6BM87_POLVA</name>
<dbReference type="Proteomes" id="UP001107558">
    <property type="component" value="Chromosome 3"/>
</dbReference>
<gene>
    <name evidence="9" type="ORF">PVAND_001114</name>
</gene>
<evidence type="ECO:0008006" key="11">
    <source>
        <dbReference type="Google" id="ProtNLM"/>
    </source>
</evidence>
<keyword evidence="5 8" id="KW-0472">Membrane</keyword>
<evidence type="ECO:0000256" key="1">
    <source>
        <dbReference type="ARBA" id="ARBA00004651"/>
    </source>
</evidence>
<comment type="caution">
    <text evidence="9">The sequence shown here is derived from an EMBL/GenBank/DDBJ whole genome shotgun (WGS) entry which is preliminary data.</text>
</comment>
<evidence type="ECO:0000256" key="4">
    <source>
        <dbReference type="ARBA" id="ARBA00022989"/>
    </source>
</evidence>
<feature type="transmembrane region" description="Helical" evidence="8">
    <location>
        <begin position="588"/>
        <end position="605"/>
    </location>
</feature>
<comment type="subcellular location">
    <subcellularLocation>
        <location evidence="1">Cell membrane</location>
        <topology evidence="1">Multi-pass membrane protein</topology>
    </subcellularLocation>
</comment>
<sequence length="641" mass="75737">MKIHFTRRREKFKKLTVFWVTKVMLTILLFLITIFHKCSSSHQISVGEYSNRPVQATAKAIYDVIHEFYIVNGIKFDFIILGKTTNHINDVINGIINKTNKNNFPIKLKVINDISNSFNLMKHAVLFMKTVETLIDWHKSENVDFRERTGIEKKKILIYIEEIIPLEYLNQLQMRMKNHHSEQQQMDELFFIVNDRNSINLGANVFYSELKCEFYHLKSLNTFDLKTQKWTKKLKIFDQGENFHGCIVNFVVTENNKELNHQIVESIAQKCNFTPHFNIFMTNRGGQNDVTEKLSNPIYLGITSHDSSQSLYPIGTHNFYFLISRNGFYSNYEKLLFPFDTTTWFLVLLTFGLTVLFIFVLDLSPEWLRTAFVGKGIKGPGYNAIAIFMGISQLKLPTETFCRNILLIYIWFCLIIRTCWQSKMFEFMTSDMRKPLPASLEDLIEMNYAIILRDEEKFPLYHIIDDKIRPNMLFLDNHEFLILYSQAIFETSSVKYAFFVSDEINLALTTVYRTSLPIMENEKITRTLSYKMFGNDVLSVHFNDMISKFIESGITRSLYDFELWYNYRPSDKEIKDTRRILSMSDLEFGFMIFAGFLLLAFAVFMCEINSLLCRRHFRKFVGLYEFLRLIRARSRDYHDKW</sequence>
<evidence type="ECO:0000313" key="9">
    <source>
        <dbReference type="EMBL" id="KAG5670882.1"/>
    </source>
</evidence>
<reference evidence="9" key="1">
    <citation type="submission" date="2021-03" db="EMBL/GenBank/DDBJ databases">
        <title>Chromosome level genome of the anhydrobiotic midge Polypedilum vanderplanki.</title>
        <authorList>
            <person name="Yoshida Y."/>
            <person name="Kikawada T."/>
            <person name="Gusev O."/>
        </authorList>
    </citation>
    <scope>NUCLEOTIDE SEQUENCE</scope>
    <source>
        <strain evidence="9">NIAS01</strain>
        <tissue evidence="9">Whole body or cell culture</tissue>
    </source>
</reference>
<proteinExistence type="predicted"/>
<feature type="transmembrane region" description="Helical" evidence="8">
    <location>
        <begin position="404"/>
        <end position="420"/>
    </location>
</feature>
<evidence type="ECO:0000313" key="10">
    <source>
        <dbReference type="Proteomes" id="UP001107558"/>
    </source>
</evidence>
<accession>A0A9J6BM87</accession>
<evidence type="ECO:0000256" key="2">
    <source>
        <dbReference type="ARBA" id="ARBA00022475"/>
    </source>
</evidence>
<dbReference type="InterPro" id="IPR052192">
    <property type="entry name" value="Insect_Ionotropic_Sensory_Rcpt"/>
</dbReference>
<dbReference type="GO" id="GO:0005886">
    <property type="term" value="C:plasma membrane"/>
    <property type="evidence" value="ECO:0007669"/>
    <property type="project" value="UniProtKB-SubCell"/>
</dbReference>
<dbReference type="PANTHER" id="PTHR42643">
    <property type="entry name" value="IONOTROPIC RECEPTOR 20A-RELATED"/>
    <property type="match status" value="1"/>
</dbReference>